<proteinExistence type="predicted"/>
<evidence type="ECO:0000313" key="1">
    <source>
        <dbReference type="EMBL" id="BBN10703.1"/>
    </source>
</evidence>
<sequence length="83" mass="9207">MATISSRFECRNFVTAKTSSKEVRTVLVATHIRLEKGRIARLRPVECSIEVPRMREAGAGTGAENCFRARWHLLLCIGAACSD</sequence>
<dbReference type="AlphaFoldDB" id="A0AAF6BFB9"/>
<dbReference type="EMBL" id="AP019870">
    <property type="protein sequence ID" value="BBN10703.1"/>
    <property type="molecule type" value="Genomic_DNA"/>
</dbReference>
<name>A0AAF6BFB9_MARPO</name>
<gene>
    <name evidence="1" type="ORF">Mp_5g05760</name>
</gene>
<organism evidence="1 2">
    <name type="scientific">Marchantia polymorpha subsp. ruderalis</name>
    <dbReference type="NCBI Taxonomy" id="1480154"/>
    <lineage>
        <taxon>Eukaryota</taxon>
        <taxon>Viridiplantae</taxon>
        <taxon>Streptophyta</taxon>
        <taxon>Embryophyta</taxon>
        <taxon>Marchantiophyta</taxon>
        <taxon>Marchantiopsida</taxon>
        <taxon>Marchantiidae</taxon>
        <taxon>Marchantiales</taxon>
        <taxon>Marchantiaceae</taxon>
        <taxon>Marchantia</taxon>
    </lineage>
</organism>
<reference evidence="2" key="1">
    <citation type="journal article" date="2020" name="Curr. Biol.">
        <title>Chromatin organization in early land plants reveals an ancestral association between H3K27me3, transposons, and constitutive heterochromatin.</title>
        <authorList>
            <person name="Montgomery S.A."/>
            <person name="Tanizawa Y."/>
            <person name="Galik B."/>
            <person name="Wang N."/>
            <person name="Ito T."/>
            <person name="Mochizuki T."/>
            <person name="Akimcheva S."/>
            <person name="Bowman J.L."/>
            <person name="Cognat V."/>
            <person name="Marechal-Drouard L."/>
            <person name="Ekker H."/>
            <person name="Hong S.F."/>
            <person name="Kohchi T."/>
            <person name="Lin S.S."/>
            <person name="Liu L.D."/>
            <person name="Nakamura Y."/>
            <person name="Valeeva L.R."/>
            <person name="Shakirov E.V."/>
            <person name="Shippen D.E."/>
            <person name="Wei W.L."/>
            <person name="Yagura M."/>
            <person name="Yamaoka S."/>
            <person name="Yamato K.T."/>
            <person name="Liu C."/>
            <person name="Berger F."/>
        </authorList>
    </citation>
    <scope>NUCLEOTIDE SEQUENCE [LARGE SCALE GENOMIC DNA]</scope>
    <source>
        <strain evidence="2">Tak-1</strain>
    </source>
</reference>
<dbReference type="Proteomes" id="UP001162541">
    <property type="component" value="Chromosome 5"/>
</dbReference>
<evidence type="ECO:0000313" key="2">
    <source>
        <dbReference type="Proteomes" id="UP001162541"/>
    </source>
</evidence>
<accession>A0AAF6BFB9</accession>
<protein>
    <submittedName>
        <fullName evidence="1">Uncharacterized protein</fullName>
    </submittedName>
</protein>